<dbReference type="InterPro" id="IPR022123">
    <property type="entry name" value="DUF3658"/>
</dbReference>
<reference evidence="2 3" key="1">
    <citation type="submission" date="2024-08" db="EMBL/GenBank/DDBJ databases">
        <title>Two novel Cytobacillus novel species.</title>
        <authorList>
            <person name="Liu G."/>
        </authorList>
    </citation>
    <scope>NUCLEOTIDE SEQUENCE [LARGE SCALE GENOMIC DNA]</scope>
    <source>
        <strain evidence="2 3">FJAT-53684</strain>
    </source>
</reference>
<sequence length="118" mass="13887">MTIKARTITEQERMQLQEEWNSLAQTKEVLRLWLKGEIKGINENHFDPLIIDTIEMLHRKQEKKDFIKAGMVIGEILSESNELMNAFFLEYRIRHLLYSGILELKGIPKSMGHYSVKL</sequence>
<keyword evidence="3" id="KW-1185">Reference proteome</keyword>
<dbReference type="RefSeq" id="WP_389217341.1">
    <property type="nucleotide sequence ID" value="NZ_JBIACJ010000003.1"/>
</dbReference>
<protein>
    <submittedName>
        <fullName evidence="2">DUF3658 domain-containing protein</fullName>
    </submittedName>
</protein>
<dbReference type="Proteomes" id="UP001601058">
    <property type="component" value="Unassembled WGS sequence"/>
</dbReference>
<comment type="caution">
    <text evidence="2">The sequence shown here is derived from an EMBL/GenBank/DDBJ whole genome shotgun (WGS) entry which is preliminary data.</text>
</comment>
<gene>
    <name evidence="2" type="ORF">ACFYKT_06810</name>
</gene>
<dbReference type="Pfam" id="PF12395">
    <property type="entry name" value="DUF3658"/>
    <property type="match status" value="1"/>
</dbReference>
<evidence type="ECO:0000313" key="2">
    <source>
        <dbReference type="EMBL" id="MFE8696060.1"/>
    </source>
</evidence>
<evidence type="ECO:0000313" key="3">
    <source>
        <dbReference type="Proteomes" id="UP001601058"/>
    </source>
</evidence>
<name>A0ABW6JZ96_9BACI</name>
<organism evidence="2 3">
    <name type="scientific">Cytobacillus mangrovibacter</name>
    <dbReference type="NCBI Taxonomy" id="3299024"/>
    <lineage>
        <taxon>Bacteria</taxon>
        <taxon>Bacillati</taxon>
        <taxon>Bacillota</taxon>
        <taxon>Bacilli</taxon>
        <taxon>Bacillales</taxon>
        <taxon>Bacillaceae</taxon>
        <taxon>Cytobacillus</taxon>
    </lineage>
</organism>
<feature type="domain" description="DUF3658" evidence="1">
    <location>
        <begin position="4"/>
        <end position="114"/>
    </location>
</feature>
<accession>A0ABW6JZ96</accession>
<dbReference type="EMBL" id="JBIACJ010000003">
    <property type="protein sequence ID" value="MFE8696060.1"/>
    <property type="molecule type" value="Genomic_DNA"/>
</dbReference>
<evidence type="ECO:0000259" key="1">
    <source>
        <dbReference type="Pfam" id="PF12395"/>
    </source>
</evidence>
<proteinExistence type="predicted"/>